<reference evidence="1" key="1">
    <citation type="submission" date="2020-08" db="EMBL/GenBank/DDBJ databases">
        <title>Multicomponent nature underlies the extraordinary mechanical properties of spider dragline silk.</title>
        <authorList>
            <person name="Kono N."/>
            <person name="Nakamura H."/>
            <person name="Mori M."/>
            <person name="Yoshida Y."/>
            <person name="Ohtoshi R."/>
            <person name="Malay A.D."/>
            <person name="Moran D.A.P."/>
            <person name="Tomita M."/>
            <person name="Numata K."/>
            <person name="Arakawa K."/>
        </authorList>
    </citation>
    <scope>NUCLEOTIDE SEQUENCE</scope>
</reference>
<protein>
    <submittedName>
        <fullName evidence="1">Uncharacterized protein</fullName>
    </submittedName>
</protein>
<comment type="caution">
    <text evidence="1">The sequence shown here is derived from an EMBL/GenBank/DDBJ whole genome shotgun (WGS) entry which is preliminary data.</text>
</comment>
<keyword evidence="2" id="KW-1185">Reference proteome</keyword>
<gene>
    <name evidence="1" type="ORF">NPIL_614361</name>
</gene>
<evidence type="ECO:0000313" key="2">
    <source>
        <dbReference type="Proteomes" id="UP000887013"/>
    </source>
</evidence>
<dbReference type="Proteomes" id="UP000887013">
    <property type="component" value="Unassembled WGS sequence"/>
</dbReference>
<accession>A0A8X6NEE2</accession>
<dbReference type="EMBL" id="BMAW01103460">
    <property type="protein sequence ID" value="GFT09238.1"/>
    <property type="molecule type" value="Genomic_DNA"/>
</dbReference>
<proteinExistence type="predicted"/>
<evidence type="ECO:0000313" key="1">
    <source>
        <dbReference type="EMBL" id="GFT09238.1"/>
    </source>
</evidence>
<dbReference type="AlphaFoldDB" id="A0A8X6NEE2"/>
<sequence>MSSAKARIFFLSSSPCIRRRTWSMAISKRIPLIGQPCLIPFLRGIGGVLPSRPRTEVLESLYMSWQSDIKSISAPIALSELHRMEWGMEPKALEMSIQQAKESLFSL</sequence>
<organism evidence="1 2">
    <name type="scientific">Nephila pilipes</name>
    <name type="common">Giant wood spider</name>
    <name type="synonym">Nephila maculata</name>
    <dbReference type="NCBI Taxonomy" id="299642"/>
    <lineage>
        <taxon>Eukaryota</taxon>
        <taxon>Metazoa</taxon>
        <taxon>Ecdysozoa</taxon>
        <taxon>Arthropoda</taxon>
        <taxon>Chelicerata</taxon>
        <taxon>Arachnida</taxon>
        <taxon>Araneae</taxon>
        <taxon>Araneomorphae</taxon>
        <taxon>Entelegynae</taxon>
        <taxon>Araneoidea</taxon>
        <taxon>Nephilidae</taxon>
        <taxon>Nephila</taxon>
    </lineage>
</organism>
<name>A0A8X6NEE2_NEPPI</name>